<evidence type="ECO:0000313" key="2">
    <source>
        <dbReference type="Proteomes" id="UP001151760"/>
    </source>
</evidence>
<organism evidence="1 2">
    <name type="scientific">Tanacetum coccineum</name>
    <dbReference type="NCBI Taxonomy" id="301880"/>
    <lineage>
        <taxon>Eukaryota</taxon>
        <taxon>Viridiplantae</taxon>
        <taxon>Streptophyta</taxon>
        <taxon>Embryophyta</taxon>
        <taxon>Tracheophyta</taxon>
        <taxon>Spermatophyta</taxon>
        <taxon>Magnoliopsida</taxon>
        <taxon>eudicotyledons</taxon>
        <taxon>Gunneridae</taxon>
        <taxon>Pentapetalae</taxon>
        <taxon>asterids</taxon>
        <taxon>campanulids</taxon>
        <taxon>Asterales</taxon>
        <taxon>Asteraceae</taxon>
        <taxon>Asteroideae</taxon>
        <taxon>Anthemideae</taxon>
        <taxon>Anthemidinae</taxon>
        <taxon>Tanacetum</taxon>
    </lineage>
</organism>
<name>A0ABQ5GUQ2_9ASTR</name>
<keyword evidence="2" id="KW-1185">Reference proteome</keyword>
<proteinExistence type="predicted"/>
<comment type="caution">
    <text evidence="1">The sequence shown here is derived from an EMBL/GenBank/DDBJ whole genome shotgun (WGS) entry which is preliminary data.</text>
</comment>
<dbReference type="EMBL" id="BQNB010018839">
    <property type="protein sequence ID" value="GJT78840.1"/>
    <property type="molecule type" value="Genomic_DNA"/>
</dbReference>
<accession>A0ABQ5GUQ2</accession>
<gene>
    <name evidence="1" type="ORF">Tco_1045565</name>
</gene>
<dbReference type="Proteomes" id="UP001151760">
    <property type="component" value="Unassembled WGS sequence"/>
</dbReference>
<protein>
    <submittedName>
        <fullName evidence="1">Uncharacterized protein</fullName>
    </submittedName>
</protein>
<reference evidence="1" key="2">
    <citation type="submission" date="2022-01" db="EMBL/GenBank/DDBJ databases">
        <authorList>
            <person name="Yamashiro T."/>
            <person name="Shiraishi A."/>
            <person name="Satake H."/>
            <person name="Nakayama K."/>
        </authorList>
    </citation>
    <scope>NUCLEOTIDE SEQUENCE</scope>
</reference>
<sequence>MLVSNVALLTAPTEQNTFSTQEFEAKSAIRSQLGIGACVNFILRVSNASMHSFEKINRVSFSRRWVIGRASFGKILNKSSVESGGPRKLRIPFTDYSILDHKGAFSKFYTRLVSSHLWRHSVQTGKNARDERITKTD</sequence>
<reference evidence="1" key="1">
    <citation type="journal article" date="2022" name="Int. J. Mol. Sci.">
        <title>Draft Genome of Tanacetum Coccineum: Genomic Comparison of Closely Related Tanacetum-Family Plants.</title>
        <authorList>
            <person name="Yamashiro T."/>
            <person name="Shiraishi A."/>
            <person name="Nakayama K."/>
            <person name="Satake H."/>
        </authorList>
    </citation>
    <scope>NUCLEOTIDE SEQUENCE</scope>
</reference>
<evidence type="ECO:0000313" key="1">
    <source>
        <dbReference type="EMBL" id="GJT78840.1"/>
    </source>
</evidence>